<dbReference type="SUPFAM" id="SSF74650">
    <property type="entry name" value="Galactose mutarotase-like"/>
    <property type="match status" value="1"/>
</dbReference>
<reference evidence="7" key="1">
    <citation type="submission" date="2020-10" db="EMBL/GenBank/DDBJ databases">
        <title>Mucilaginibacter mali sp. nov., isolated from rhizosphere soil of apple orchard.</title>
        <authorList>
            <person name="Lee J.-S."/>
            <person name="Kim H.S."/>
            <person name="Kim J.-S."/>
        </authorList>
    </citation>
    <scope>NUCLEOTIDE SEQUENCE</scope>
    <source>
        <strain evidence="7">KCTC 22746</strain>
    </source>
</reference>
<dbReference type="InterPro" id="IPR017853">
    <property type="entry name" value="GH"/>
</dbReference>
<accession>A0A929PXM5</accession>
<comment type="similarity">
    <text evidence="1 2">Belongs to the glycosyl hydrolase 31 family.</text>
</comment>
<name>A0A929PXM5_9SPHI</name>
<evidence type="ECO:0000259" key="6">
    <source>
        <dbReference type="Pfam" id="PF21365"/>
    </source>
</evidence>
<dbReference type="GO" id="GO:0005975">
    <property type="term" value="P:carbohydrate metabolic process"/>
    <property type="evidence" value="ECO:0007669"/>
    <property type="project" value="InterPro"/>
</dbReference>
<dbReference type="Gene3D" id="3.20.20.80">
    <property type="entry name" value="Glycosidases"/>
    <property type="match status" value="1"/>
</dbReference>
<dbReference type="GO" id="GO:0030246">
    <property type="term" value="F:carbohydrate binding"/>
    <property type="evidence" value="ECO:0007669"/>
    <property type="project" value="InterPro"/>
</dbReference>
<dbReference type="InterPro" id="IPR011013">
    <property type="entry name" value="Gal_mutarotase_sf_dom"/>
</dbReference>
<dbReference type="InterPro" id="IPR048395">
    <property type="entry name" value="Glyco_hydro_31_C"/>
</dbReference>
<feature type="region of interest" description="Disordered" evidence="3">
    <location>
        <begin position="168"/>
        <end position="192"/>
    </location>
</feature>
<dbReference type="SUPFAM" id="SSF51445">
    <property type="entry name" value="(Trans)glycosidases"/>
    <property type="match status" value="1"/>
</dbReference>
<evidence type="ECO:0000313" key="7">
    <source>
        <dbReference type="EMBL" id="MBE9662555.1"/>
    </source>
</evidence>
<dbReference type="Pfam" id="PF21365">
    <property type="entry name" value="Glyco_hydro_31_3rd"/>
    <property type="match status" value="1"/>
</dbReference>
<dbReference type="Proteomes" id="UP000622475">
    <property type="component" value="Unassembled WGS sequence"/>
</dbReference>
<keyword evidence="2 7" id="KW-0378">Hydrolase</keyword>
<protein>
    <submittedName>
        <fullName evidence="7">Glycosyl hydrolase family 31</fullName>
    </submittedName>
</protein>
<dbReference type="GO" id="GO:0004553">
    <property type="term" value="F:hydrolase activity, hydrolyzing O-glycosyl compounds"/>
    <property type="evidence" value="ECO:0007669"/>
    <property type="project" value="InterPro"/>
</dbReference>
<dbReference type="InterPro" id="IPR013780">
    <property type="entry name" value="Glyco_hydro_b"/>
</dbReference>
<dbReference type="Pfam" id="PF01055">
    <property type="entry name" value="Glyco_hydro_31_2nd"/>
    <property type="match status" value="1"/>
</dbReference>
<sequence>MINFKTVTILRAFLCFTLSLVMSNSVAQQATKISPGVWKIVYGEQEAIKPSDFKAKEMADAMGKLPAGNDVPLVLKGIKFSQMSSGVLAELGMEDNERFYGFGLQVNTFEQRGLRREIRTNSQTIGNLGFSHAPMPFYISSKGYGVLVNSSRYVNFYMGSQHKLAEATAGKETAKANEPGSSPEELYRNKNRSSSNVEIQIKGAKGMEILVFEGPTMRNVMERYNLYSGGGALPPMWGLGFKYRAKNTFTQAEVLDFSKYFRDNHIPCDMFGLEPGWQTAAYSCSYVWNKDKYPTPDSLISIMNGRGYKLNLWEHAYTHPTSPIFSAIAPFSGNYKVWNGAVPDFTLPKARAIFGDYHNNTFIKKGILSFKLDECDAAYYDDGSGEWSFPDIARFPSGMDGEQMRQSFGLLYQKTLLDEYRKENIRSMMEVRASHLFASPYNAAIYTDMYDHGDFVKMIINSGFSGTNWSPEVRDIRSEEDLIRRLQTSAMSAHMNVNCWFLKNLPWYQFERDKNNKDILLPNAKEIEQKVKKLIETRMSLIPYLYAAFADYHYKGIPPFRAMVMDYPDDKETFKLDNQYMMGESIMCAPFINGASTRDVYFPAGNWYDFNSGKKYAGAQKHKITMSLTEMPMFVKEGTILPLAKPIEFVSPTTVFDITCKVYGNAEVKPVHLFEDDSNNFGYEANKFAWLNLNWKNGKGSTTRDGKQVKKLYNISSWSKVE</sequence>
<feature type="chain" id="PRO_5037289427" evidence="4">
    <location>
        <begin position="28"/>
        <end position="722"/>
    </location>
</feature>
<evidence type="ECO:0000256" key="3">
    <source>
        <dbReference type="SAM" id="MobiDB-lite"/>
    </source>
</evidence>
<feature type="domain" description="Glycoside hydrolase family 31 TIM barrel" evidence="5">
    <location>
        <begin position="232"/>
        <end position="547"/>
    </location>
</feature>
<dbReference type="InterPro" id="IPR051816">
    <property type="entry name" value="Glycosyl_Hydrolase_31"/>
</dbReference>
<dbReference type="Gene3D" id="2.60.40.1760">
    <property type="entry name" value="glycosyl hydrolase (family 31)"/>
    <property type="match status" value="1"/>
</dbReference>
<evidence type="ECO:0000256" key="4">
    <source>
        <dbReference type="SAM" id="SignalP"/>
    </source>
</evidence>
<feature type="domain" description="Glycosyl hydrolase family 31 C-terminal" evidence="6">
    <location>
        <begin position="556"/>
        <end position="641"/>
    </location>
</feature>
<evidence type="ECO:0000313" key="8">
    <source>
        <dbReference type="Proteomes" id="UP000622475"/>
    </source>
</evidence>
<dbReference type="CDD" id="cd14752">
    <property type="entry name" value="GH31_N"/>
    <property type="match status" value="1"/>
</dbReference>
<dbReference type="InterPro" id="IPR000322">
    <property type="entry name" value="Glyco_hydro_31_TIM"/>
</dbReference>
<dbReference type="RefSeq" id="WP_194111771.1">
    <property type="nucleotide sequence ID" value="NZ_JADFFL010000004.1"/>
</dbReference>
<comment type="caution">
    <text evidence="7">The sequence shown here is derived from an EMBL/GenBank/DDBJ whole genome shotgun (WGS) entry which is preliminary data.</text>
</comment>
<keyword evidence="4" id="KW-0732">Signal</keyword>
<dbReference type="Gene3D" id="2.60.40.1180">
    <property type="entry name" value="Golgi alpha-mannosidase II"/>
    <property type="match status" value="2"/>
</dbReference>
<dbReference type="PANTHER" id="PTHR43863">
    <property type="entry name" value="HYDROLASE, PUTATIVE (AFU_ORTHOLOGUE AFUA_1G03140)-RELATED"/>
    <property type="match status" value="1"/>
</dbReference>
<proteinExistence type="inferred from homology"/>
<dbReference type="CDD" id="cd06592">
    <property type="entry name" value="GH31_NET37"/>
    <property type="match status" value="1"/>
</dbReference>
<dbReference type="AlphaFoldDB" id="A0A929PXM5"/>
<keyword evidence="2" id="KW-0326">Glycosidase</keyword>
<keyword evidence="8" id="KW-1185">Reference proteome</keyword>
<dbReference type="EMBL" id="JADFFL010000004">
    <property type="protein sequence ID" value="MBE9662555.1"/>
    <property type="molecule type" value="Genomic_DNA"/>
</dbReference>
<gene>
    <name evidence="7" type="ORF">IRJ16_11740</name>
</gene>
<evidence type="ECO:0000256" key="1">
    <source>
        <dbReference type="ARBA" id="ARBA00007806"/>
    </source>
</evidence>
<feature type="signal peptide" evidence="4">
    <location>
        <begin position="1"/>
        <end position="27"/>
    </location>
</feature>
<organism evidence="7 8">
    <name type="scientific">Mucilaginibacter myungsuensis</name>
    <dbReference type="NCBI Taxonomy" id="649104"/>
    <lineage>
        <taxon>Bacteria</taxon>
        <taxon>Pseudomonadati</taxon>
        <taxon>Bacteroidota</taxon>
        <taxon>Sphingobacteriia</taxon>
        <taxon>Sphingobacteriales</taxon>
        <taxon>Sphingobacteriaceae</taxon>
        <taxon>Mucilaginibacter</taxon>
    </lineage>
</organism>
<dbReference type="PANTHER" id="PTHR43863:SF2">
    <property type="entry name" value="MALTASE-GLUCOAMYLASE"/>
    <property type="match status" value="1"/>
</dbReference>
<evidence type="ECO:0000256" key="2">
    <source>
        <dbReference type="RuleBase" id="RU361185"/>
    </source>
</evidence>
<dbReference type="SUPFAM" id="SSF51011">
    <property type="entry name" value="Glycosyl hydrolase domain"/>
    <property type="match status" value="1"/>
</dbReference>
<evidence type="ECO:0000259" key="5">
    <source>
        <dbReference type="Pfam" id="PF01055"/>
    </source>
</evidence>